<organism evidence="1 2">
    <name type="scientific">Deinococcus taklimakanensis</name>
    <dbReference type="NCBI Taxonomy" id="536443"/>
    <lineage>
        <taxon>Bacteria</taxon>
        <taxon>Thermotogati</taxon>
        <taxon>Deinococcota</taxon>
        <taxon>Deinococci</taxon>
        <taxon>Deinococcales</taxon>
        <taxon>Deinococcaceae</taxon>
        <taxon>Deinococcus</taxon>
    </lineage>
</organism>
<evidence type="ECO:0000313" key="2">
    <source>
        <dbReference type="Proteomes" id="UP001597475"/>
    </source>
</evidence>
<gene>
    <name evidence="1" type="ORF">ACFSR9_00850</name>
</gene>
<protein>
    <submittedName>
        <fullName evidence="1">Uncharacterized protein</fullName>
    </submittedName>
</protein>
<dbReference type="EMBL" id="JBHUMK010000007">
    <property type="protein sequence ID" value="MFD2607989.1"/>
    <property type="molecule type" value="Genomic_DNA"/>
</dbReference>
<proteinExistence type="predicted"/>
<evidence type="ECO:0000313" key="1">
    <source>
        <dbReference type="EMBL" id="MFD2607989.1"/>
    </source>
</evidence>
<dbReference type="Proteomes" id="UP001597475">
    <property type="component" value="Unassembled WGS sequence"/>
</dbReference>
<comment type="caution">
    <text evidence="1">The sequence shown here is derived from an EMBL/GenBank/DDBJ whole genome shotgun (WGS) entry which is preliminary data.</text>
</comment>
<name>A0ABW5NYN8_9DEIO</name>
<keyword evidence="2" id="KW-1185">Reference proteome</keyword>
<accession>A0ABW5NYN8</accession>
<sequence length="63" mass="6922">MSAEQPLAGRHQRLLEWDEVELPDENADVAAAQAVPSAQAKKAGEEAQSRIEKLRSILNRKIG</sequence>
<dbReference type="RefSeq" id="WP_386842134.1">
    <property type="nucleotide sequence ID" value="NZ_JBHUMK010000007.1"/>
</dbReference>
<reference evidence="2" key="1">
    <citation type="journal article" date="2019" name="Int. J. Syst. Evol. Microbiol.">
        <title>The Global Catalogue of Microorganisms (GCM) 10K type strain sequencing project: providing services to taxonomists for standard genome sequencing and annotation.</title>
        <authorList>
            <consortium name="The Broad Institute Genomics Platform"/>
            <consortium name="The Broad Institute Genome Sequencing Center for Infectious Disease"/>
            <person name="Wu L."/>
            <person name="Ma J."/>
        </authorList>
    </citation>
    <scope>NUCLEOTIDE SEQUENCE [LARGE SCALE GENOMIC DNA]</scope>
    <source>
        <strain evidence="2">KCTC 33842</strain>
    </source>
</reference>